<evidence type="ECO:0000256" key="1">
    <source>
        <dbReference type="SAM" id="MobiDB-lite"/>
    </source>
</evidence>
<dbReference type="Proteomes" id="UP000501602">
    <property type="component" value="Chromosome"/>
</dbReference>
<proteinExistence type="predicted"/>
<keyword evidence="3" id="KW-1185">Reference proteome</keyword>
<dbReference type="InterPro" id="IPR020483">
    <property type="entry name" value="Uncharacterised_YgbA"/>
</dbReference>
<dbReference type="EMBL" id="CP051180">
    <property type="protein sequence ID" value="QIZ76727.1"/>
    <property type="molecule type" value="Genomic_DNA"/>
</dbReference>
<feature type="region of interest" description="Disordered" evidence="1">
    <location>
        <begin position="112"/>
        <end position="135"/>
    </location>
</feature>
<evidence type="ECO:0000313" key="2">
    <source>
        <dbReference type="EMBL" id="QIZ76727.1"/>
    </source>
</evidence>
<gene>
    <name evidence="2" type="ORF">HER31_07490</name>
</gene>
<name>A0A6H1UCA1_9GAMM</name>
<dbReference type="NCBIfam" id="NF007714">
    <property type="entry name" value="PRK10410.1-2"/>
    <property type="match status" value="1"/>
</dbReference>
<organism evidence="2 3">
    <name type="scientific">Ferrimonas lipolytica</name>
    <dbReference type="NCBI Taxonomy" id="2724191"/>
    <lineage>
        <taxon>Bacteria</taxon>
        <taxon>Pseudomonadati</taxon>
        <taxon>Pseudomonadota</taxon>
        <taxon>Gammaproteobacteria</taxon>
        <taxon>Alteromonadales</taxon>
        <taxon>Ferrimonadaceae</taxon>
        <taxon>Ferrimonas</taxon>
    </lineage>
</organism>
<evidence type="ECO:0000313" key="3">
    <source>
        <dbReference type="Proteomes" id="UP000501602"/>
    </source>
</evidence>
<sequence>MSSELLTGRLAKEHKTITHMLQIYCRHHHQHQLPLNGLCDQCLELADYAAQKLDRCPYGDTKPDCARCPIHCYKPEQRQQARVAMRFAGPKMLWHHPIEALQHLIDKKRAIPARPPQGKSQYALRKAANNNSSSN</sequence>
<dbReference type="Pfam" id="PF11756">
    <property type="entry name" value="YgbA_NO"/>
    <property type="match status" value="1"/>
</dbReference>
<protein>
    <submittedName>
        <fullName evidence="2">Nitrous oxide-stimulated promoter family protein</fullName>
    </submittedName>
</protein>
<dbReference type="RefSeq" id="WP_168659988.1">
    <property type="nucleotide sequence ID" value="NZ_CP051180.1"/>
</dbReference>
<accession>A0A6H1UCA1</accession>
<reference evidence="2 3" key="1">
    <citation type="submission" date="2020-04" db="EMBL/GenBank/DDBJ databases">
        <title>Ferrimonas sp. S7 isolated from sea water.</title>
        <authorList>
            <person name="Bae S.S."/>
            <person name="Baek K."/>
        </authorList>
    </citation>
    <scope>NUCLEOTIDE SEQUENCE [LARGE SCALE GENOMIC DNA]</scope>
    <source>
        <strain evidence="2 3">S7</strain>
    </source>
</reference>
<dbReference type="KEGG" id="fes:HER31_07490"/>
<dbReference type="AlphaFoldDB" id="A0A6H1UCA1"/>